<dbReference type="Proteomes" id="UP000176814">
    <property type="component" value="Unassembled WGS sequence"/>
</dbReference>
<evidence type="ECO:0000313" key="1">
    <source>
        <dbReference type="EMBL" id="OGI90565.1"/>
    </source>
</evidence>
<comment type="caution">
    <text evidence="1">The sequence shown here is derived from an EMBL/GenBank/DDBJ whole genome shotgun (WGS) entry which is preliminary data.</text>
</comment>
<organism evidence="1 2">
    <name type="scientific">Candidatus Nomurabacteria bacterium RIFCSPLOWO2_01_FULL_40_15</name>
    <dbReference type="NCBI Taxonomy" id="1801772"/>
    <lineage>
        <taxon>Bacteria</taxon>
        <taxon>Candidatus Nomuraibacteriota</taxon>
    </lineage>
</organism>
<accession>A0A1F6X9A1</accession>
<evidence type="ECO:0000313" key="2">
    <source>
        <dbReference type="Proteomes" id="UP000176814"/>
    </source>
</evidence>
<dbReference type="EMBL" id="MFUW01000009">
    <property type="protein sequence ID" value="OGI90565.1"/>
    <property type="molecule type" value="Genomic_DNA"/>
</dbReference>
<gene>
    <name evidence="1" type="ORF">A2911_01560</name>
</gene>
<name>A0A1F6X9A1_9BACT</name>
<reference evidence="1 2" key="1">
    <citation type="journal article" date="2016" name="Nat. Commun.">
        <title>Thousands of microbial genomes shed light on interconnected biogeochemical processes in an aquifer system.</title>
        <authorList>
            <person name="Anantharaman K."/>
            <person name="Brown C.T."/>
            <person name="Hug L.A."/>
            <person name="Sharon I."/>
            <person name="Castelle C.J."/>
            <person name="Probst A.J."/>
            <person name="Thomas B.C."/>
            <person name="Singh A."/>
            <person name="Wilkins M.J."/>
            <person name="Karaoz U."/>
            <person name="Brodie E.L."/>
            <person name="Williams K.H."/>
            <person name="Hubbard S.S."/>
            <person name="Banfield J.F."/>
        </authorList>
    </citation>
    <scope>NUCLEOTIDE SEQUENCE [LARGE SCALE GENOMIC DNA]</scope>
</reference>
<proteinExistence type="predicted"/>
<dbReference type="AlphaFoldDB" id="A0A1F6X9A1"/>
<sequence>MKESKPDGAQIKISKIFLKQDNVFLKRIYNFSPDIKDSLEKIISELNLSFNSKYSVFLSGSYAFSARANNFIDIKKTSDIDIWIIFRNISITKKEHLTSFTSKVLDLNNFDMVMSSWDPDKRFSIKFTKEQTLYDLFLKKKSFLKVERYESLFNKKRKNVFYSMDNNKTFLVKESFVKNKYLWIWELLLFTERDKFIMSDLISFFIVGFFIQDDLSLYSLRRRFLTQIDVILQDISKAELRNLFQYFKKSLPASFIKLLT</sequence>
<protein>
    <submittedName>
        <fullName evidence="1">Uncharacterized protein</fullName>
    </submittedName>
</protein>